<evidence type="ECO:0000313" key="1">
    <source>
        <dbReference type="EMBL" id="WVN21159.1"/>
    </source>
</evidence>
<evidence type="ECO:0000313" key="2">
    <source>
        <dbReference type="Proteomes" id="UP001431935"/>
    </source>
</evidence>
<dbReference type="EMBL" id="CP143578">
    <property type="protein sequence ID" value="WVN21159.1"/>
    <property type="molecule type" value="Genomic_DNA"/>
</dbReference>
<proteinExistence type="predicted"/>
<name>A0ABZ2AK86_9BACT</name>
<reference evidence="1" key="1">
    <citation type="submission" date="2024-01" db="EMBL/GenBank/DDBJ databases">
        <title>Complete genome sequence of Mycoplasma gateae strain 3700.</title>
        <authorList>
            <person name="Spergser J."/>
        </authorList>
    </citation>
    <scope>NUCLEOTIDE SEQUENCE [LARGE SCALE GENOMIC DNA]</scope>
    <source>
        <strain evidence="1">3700</strain>
    </source>
</reference>
<organism evidence="1 2">
    <name type="scientific">Metamycoplasma gateae</name>
    <dbReference type="NCBI Taxonomy" id="35769"/>
    <lineage>
        <taxon>Bacteria</taxon>
        <taxon>Bacillati</taxon>
        <taxon>Mycoplasmatota</taxon>
        <taxon>Mycoplasmoidales</taxon>
        <taxon>Metamycoplasmataceae</taxon>
        <taxon>Metamycoplasma</taxon>
    </lineage>
</organism>
<gene>
    <name evidence="1" type="ORF">V2E26_01955</name>
</gene>
<sequence length="75" mass="9224">MLNNDFLIKWYKIIDSRYSLVRKYKIENGHKIKIKWPVAKMIKNTTNEKWKIIWDESLEIDKDFNIIVTEHENNE</sequence>
<protein>
    <submittedName>
        <fullName evidence="1">Uncharacterized protein</fullName>
    </submittedName>
</protein>
<dbReference type="Proteomes" id="UP001431935">
    <property type="component" value="Chromosome"/>
</dbReference>
<accession>A0ABZ2AK86</accession>
<keyword evidence="2" id="KW-1185">Reference proteome</keyword>
<dbReference type="RefSeq" id="WP_330463192.1">
    <property type="nucleotide sequence ID" value="NZ_CP143578.1"/>
</dbReference>